<organism evidence="2 3">
    <name type="scientific">Candidatus Onthocola gallistercoris</name>
    <dbReference type="NCBI Taxonomy" id="2840876"/>
    <lineage>
        <taxon>Bacteria</taxon>
        <taxon>Bacillati</taxon>
        <taxon>Bacillota</taxon>
        <taxon>Bacilli</taxon>
        <taxon>Candidatus Onthocola</taxon>
    </lineage>
</organism>
<name>A0A9D1HGS4_9FIRM</name>
<reference evidence="2" key="2">
    <citation type="journal article" date="2021" name="PeerJ">
        <title>Extensive microbial diversity within the chicken gut microbiome revealed by metagenomics and culture.</title>
        <authorList>
            <person name="Gilroy R."/>
            <person name="Ravi A."/>
            <person name="Getino M."/>
            <person name="Pursley I."/>
            <person name="Horton D.L."/>
            <person name="Alikhan N.F."/>
            <person name="Baker D."/>
            <person name="Gharbi K."/>
            <person name="Hall N."/>
            <person name="Watson M."/>
            <person name="Adriaenssens E.M."/>
            <person name="Foster-Nyarko E."/>
            <person name="Jarju S."/>
            <person name="Secka A."/>
            <person name="Antonio M."/>
            <person name="Oren A."/>
            <person name="Chaudhuri R.R."/>
            <person name="La Ragione R."/>
            <person name="Hildebrand F."/>
            <person name="Pallen M.J."/>
        </authorList>
    </citation>
    <scope>NUCLEOTIDE SEQUENCE</scope>
    <source>
        <strain evidence="2">CHK187-14744</strain>
    </source>
</reference>
<dbReference type="EMBL" id="DVLT01000044">
    <property type="protein sequence ID" value="HIU02948.1"/>
    <property type="molecule type" value="Genomic_DNA"/>
</dbReference>
<gene>
    <name evidence="2" type="ORF">IAB63_06830</name>
</gene>
<evidence type="ECO:0000259" key="1">
    <source>
        <dbReference type="Pfam" id="PF14266"/>
    </source>
</evidence>
<protein>
    <recommendedName>
        <fullName evidence="1">Putative component of 'biosynthetic module' domain-containing protein</fullName>
    </recommendedName>
</protein>
<evidence type="ECO:0000313" key="3">
    <source>
        <dbReference type="Proteomes" id="UP000824164"/>
    </source>
</evidence>
<comment type="caution">
    <text evidence="2">The sequence shown here is derived from an EMBL/GenBank/DDBJ whole genome shotgun (WGS) entry which is preliminary data.</text>
</comment>
<feature type="domain" description="Putative component of 'biosynthetic module'" evidence="1">
    <location>
        <begin position="264"/>
        <end position="487"/>
    </location>
</feature>
<dbReference type="Pfam" id="PF14266">
    <property type="entry name" value="YceG_bac"/>
    <property type="match status" value="3"/>
</dbReference>
<feature type="domain" description="Putative component of 'biosynthetic module'" evidence="1">
    <location>
        <begin position="19"/>
        <end position="215"/>
    </location>
</feature>
<sequence length="757" mass="88293">MFSCKKIQALDDFFVELKNRREKGVYFYRINGYSENIRDFAERYYEAARLSGVVIEGRIPNPDEKNLSYYGEIMGMDFRMDRNFIMASLRKWLPRMDAYQTEAVTDAMYDILDDMRRGGKNENMLRNAYIKFMCWLYYKFERIINQMGAEKIPKILYEGSVSNYELKLLTLLSKAGCDIILLQYQGDGAYLKLDPASALSAAYQEPGMTSFPEGFSIRSLRQAMQEKVRLSRLYGAQPSVAPCTNAWITGKGLSDGLTDVRQRGQDERFFYNCFIRIRGVEDKLTYINDLFQFQLQIKNSGRKIVIADHQIPAPDMDEISSIRRGNYRDKEQMLQELSRNIQYGSNPELERLMVKAFLDILLEESRKDPENLNRLMNKAVYLLCWLKRYQQQLFVRWKMPDVACFIYLGGCRNDNEALFLKMLIRLPVDVFILLPGANEQCCLEDKLLYEIRCADHMTVERYPTENTEIRVGTAAYHAERELDSLMYQDSGMYRNMQYGKAVSISLQTMYEEIAILWDEELKYRPNFGVVDGIVNMPVIFAKVSGVKDGDVRAYWEGVKKLITPDTLVVKNGSLLDRSSANPIQPFATQFIKNRKLSRDKIKNHKAYQYGMLREEVQDYILDKLQILLDQKSIKGIFENGMEYTAIATVLNLPKDIIRSIQKFDFTRKNPKLIYINTTEAMMSLEDSIIVAFLNLIGYDILFFIPTGYQSVERYFPQKMIEEHQAGEYMYDLQIPDFQSFSANLRHSWRDIIFRRGS</sequence>
<proteinExistence type="predicted"/>
<dbReference type="AlphaFoldDB" id="A0A9D1HGS4"/>
<feature type="domain" description="Putative component of 'biosynthetic module'" evidence="1">
    <location>
        <begin position="508"/>
        <end position="725"/>
    </location>
</feature>
<accession>A0A9D1HGS4</accession>
<evidence type="ECO:0000313" key="2">
    <source>
        <dbReference type="EMBL" id="HIU02948.1"/>
    </source>
</evidence>
<reference evidence="2" key="1">
    <citation type="submission" date="2020-10" db="EMBL/GenBank/DDBJ databases">
        <authorList>
            <person name="Gilroy R."/>
        </authorList>
    </citation>
    <scope>NUCLEOTIDE SEQUENCE</scope>
    <source>
        <strain evidence="2">CHK187-14744</strain>
    </source>
</reference>
<dbReference type="InterPro" id="IPR025647">
    <property type="entry name" value="YceG_bac"/>
</dbReference>
<dbReference type="Proteomes" id="UP000824164">
    <property type="component" value="Unassembled WGS sequence"/>
</dbReference>